<dbReference type="RefSeq" id="WP_052955758.1">
    <property type="nucleotide sequence ID" value="NZ_BBWV01000002.1"/>
</dbReference>
<sequence length="983" mass="111105">MMNRLVILVIALLLLTSNVFSRQHKQQKAENPDYPYTVAASPWQEELGNHRVEFKVRQVAAHISVKVQWRRRDVDAAAKGIIVQDAAGNTVANVYRISFDREKAELAIGPVTHPGTYYLYYLPVTGKKNIGWWEGRYNSPEASPSAAWLQQWKTDSLAGKKSLVAEVVGMQSRTAFDSFFPMEVCASAAEANQLRQRFPQPFLVFPESREFAVRMKDDLPLRWIRNGPSGRFRGRALRNEYYVFQLAVYAARDSIADLQVAPGSHLVTSFNSGGINARGQSFKNKISIPRRQVQALWFGVDVPRDTNVRQLKFPVILTANGVDKKIEVVLDLSDSVLQDRGDGEPWRLSRLRWLNSTLGIDDLPVAPYAALARQDRVIKSTSATLEVAGNGLPGSLLAGNRSLLAAPMELEVEDADGLLKFTGNRPLFEFEAPGKISWVAITQASTLQMTSRGRMEFDGTIQYRVVLKALRDVNLKDIRLDIPVQRSTAQYFMGMGRPGGFCPELYEWKWKGPQDAWWIGAPHAGLHVELQGASYTGPLLNLYKPSPPPSWYNNDKGGFSVRHLGDTVHCVSYSGARTLAVGDSVCFDFKLLVTPVKQLNTHDQFADRYFHNGNFPNPSMEDLRTGIKIVNLHHANPYNPYINYPFLTLDSLRYFIRKWHAQQLKVKLYYTIREITNQLPEIWALRSLGDEILADGKGGGFPWLREHLGSHYDVQWFTPINGYQESDAAIRTSGESRWYNYYTEGLRWLVANTDIDGLYLDDVAFDRFLLQRMRKVMDATKPGCLLDLHSNTGFSKGPATQYTEFFPYINKLWFGESFQYDKMPADNWLVEVSGIPFGLMGDMLQGGGNPWRGMVYGMTVRYPWSTEGVYCDPRDIWKIWDSFNIAAAKMIGYWEKDCPVTTSDSSILATVYVQKNALLVAIGSWAEKEKSITLNINWKALSMDSTGRKLVQSAIPNFQEQGQYRPGEAIIVKPGKGLLLEIR</sequence>
<dbReference type="Proteomes" id="UP000033121">
    <property type="component" value="Unassembled WGS sequence"/>
</dbReference>
<feature type="domain" description="Glycoside hydrolase 123-like N-terminal" evidence="1">
    <location>
        <begin position="43"/>
        <end position="982"/>
    </location>
</feature>
<protein>
    <recommendedName>
        <fullName evidence="1">Glycoside hydrolase 123-like N-terminal domain-containing protein</fullName>
    </recommendedName>
</protein>
<accession>A0A0E9N2H8</accession>
<comment type="caution">
    <text evidence="2">The sequence shown here is derived from an EMBL/GenBank/DDBJ whole genome shotgun (WGS) entry which is preliminary data.</text>
</comment>
<organism evidence="2 3">
    <name type="scientific">Flavihumibacter petaseus NBRC 106054</name>
    <dbReference type="NCBI Taxonomy" id="1220578"/>
    <lineage>
        <taxon>Bacteria</taxon>
        <taxon>Pseudomonadati</taxon>
        <taxon>Bacteroidota</taxon>
        <taxon>Chitinophagia</taxon>
        <taxon>Chitinophagales</taxon>
        <taxon>Chitinophagaceae</taxon>
        <taxon>Flavihumibacter</taxon>
    </lineage>
</organism>
<dbReference type="OrthoDB" id="601823at2"/>
<evidence type="ECO:0000259" key="1">
    <source>
        <dbReference type="Pfam" id="PF19543"/>
    </source>
</evidence>
<gene>
    <name evidence="2" type="ORF">FPE01S_02_06350</name>
</gene>
<keyword evidence="3" id="KW-1185">Reference proteome</keyword>
<evidence type="ECO:0000313" key="2">
    <source>
        <dbReference type="EMBL" id="GAO43530.1"/>
    </source>
</evidence>
<reference evidence="2 3" key="1">
    <citation type="submission" date="2015-04" db="EMBL/GenBank/DDBJ databases">
        <title>Whole genome shotgun sequence of Flavihumibacter petaseus NBRC 106054.</title>
        <authorList>
            <person name="Miyazawa S."/>
            <person name="Hosoyama A."/>
            <person name="Hashimoto M."/>
            <person name="Noguchi M."/>
            <person name="Tsuchikane K."/>
            <person name="Ohji S."/>
            <person name="Yamazoe A."/>
            <person name="Ichikawa N."/>
            <person name="Kimura A."/>
            <person name="Fujita N."/>
        </authorList>
    </citation>
    <scope>NUCLEOTIDE SEQUENCE [LARGE SCALE GENOMIC DNA]</scope>
    <source>
        <strain evidence="2 3">NBRC 106054</strain>
    </source>
</reference>
<dbReference type="Pfam" id="PF19543">
    <property type="entry name" value="GH123_N"/>
    <property type="match status" value="1"/>
</dbReference>
<name>A0A0E9N2H8_9BACT</name>
<dbReference type="AlphaFoldDB" id="A0A0E9N2H8"/>
<proteinExistence type="predicted"/>
<dbReference type="EMBL" id="BBWV01000002">
    <property type="protein sequence ID" value="GAO43530.1"/>
    <property type="molecule type" value="Genomic_DNA"/>
</dbReference>
<dbReference type="InterPro" id="IPR045711">
    <property type="entry name" value="GH123-like_N"/>
</dbReference>
<dbReference type="STRING" id="1220578.FPE01S_02_06350"/>
<evidence type="ECO:0000313" key="3">
    <source>
        <dbReference type="Proteomes" id="UP000033121"/>
    </source>
</evidence>